<dbReference type="Proteomes" id="UP000295662">
    <property type="component" value="Unassembled WGS sequence"/>
</dbReference>
<reference evidence="1 2" key="1">
    <citation type="submission" date="2019-03" db="EMBL/GenBank/DDBJ databases">
        <title>Genomic Encyclopedia of Archaeal and Bacterial Type Strains, Phase II (KMG-II): from individual species to whole genera.</title>
        <authorList>
            <person name="Goeker M."/>
        </authorList>
    </citation>
    <scope>NUCLEOTIDE SEQUENCE [LARGE SCALE GENOMIC DNA]</scope>
    <source>
        <strain evidence="1 2">ATCC 25309</strain>
    </source>
</reference>
<name>A0A4R7S493_9BACT</name>
<comment type="caution">
    <text evidence="1">The sequence shown here is derived from an EMBL/GenBank/DDBJ whole genome shotgun (WGS) entry which is preliminary data.</text>
</comment>
<accession>A0A4R7S493</accession>
<dbReference type="EMBL" id="SOCA01000002">
    <property type="protein sequence ID" value="TDU73144.1"/>
    <property type="molecule type" value="Genomic_DNA"/>
</dbReference>
<keyword evidence="2" id="KW-1185">Reference proteome</keyword>
<organism evidence="1 2">
    <name type="scientific">Prosthecobacter fusiformis</name>
    <dbReference type="NCBI Taxonomy" id="48464"/>
    <lineage>
        <taxon>Bacteria</taxon>
        <taxon>Pseudomonadati</taxon>
        <taxon>Verrucomicrobiota</taxon>
        <taxon>Verrucomicrobiia</taxon>
        <taxon>Verrucomicrobiales</taxon>
        <taxon>Verrucomicrobiaceae</taxon>
        <taxon>Prosthecobacter</taxon>
    </lineage>
</organism>
<evidence type="ECO:0000313" key="2">
    <source>
        <dbReference type="Proteomes" id="UP000295662"/>
    </source>
</evidence>
<protein>
    <submittedName>
        <fullName evidence="1">Uncharacterized protein</fullName>
    </submittedName>
</protein>
<dbReference type="AlphaFoldDB" id="A0A4R7S493"/>
<gene>
    <name evidence="1" type="ORF">EI77_01612</name>
</gene>
<evidence type="ECO:0000313" key="1">
    <source>
        <dbReference type="EMBL" id="TDU73144.1"/>
    </source>
</evidence>
<sequence>MNQRTIATLNELRHLEWFTKCGVHDVQSAIILTSWKEAIASCAKLEWQNLRLEMSNKLSEGIAKKAPDQFQKWNESVREIKPLVEELIEIKTHNVVAQNNLPSVFINVVRWDILSLALEAEFADVISVSFYAGHSFWYAKGHFPCGWDFEKKLIMLY</sequence>
<proteinExistence type="predicted"/>
<dbReference type="OrthoDB" id="1426432at2"/>
<dbReference type="RefSeq" id="WP_133794420.1">
    <property type="nucleotide sequence ID" value="NZ_SOCA01000002.1"/>
</dbReference>